<dbReference type="eggNOG" id="arCOG03050">
    <property type="taxonomic scope" value="Archaea"/>
</dbReference>
<proteinExistence type="predicted"/>
<evidence type="ECO:0000313" key="2">
    <source>
        <dbReference type="EMBL" id="ESP87462.1"/>
    </source>
</evidence>
<name>V4IWA5_9EURY</name>
<reference evidence="2 3" key="1">
    <citation type="journal article" date="2013" name="Genome Announc.">
        <title>Draft Genome Sequence of 'Candidatus Halobonum tyrrellensis' Strain G22, Isolated from the Hypersaline Waters of Lake Tyrrell, Australia.</title>
        <authorList>
            <person name="Ugalde J.A."/>
            <person name="Narasingarao P."/>
            <person name="Kuo S."/>
            <person name="Podell S."/>
            <person name="Allen E.E."/>
        </authorList>
    </citation>
    <scope>NUCLEOTIDE SEQUENCE [LARGE SCALE GENOMIC DNA]</scope>
    <source>
        <strain evidence="2 3">G22</strain>
    </source>
</reference>
<gene>
    <name evidence="2" type="ORF">K933_13908</name>
</gene>
<dbReference type="Proteomes" id="UP000017840">
    <property type="component" value="Unassembled WGS sequence"/>
</dbReference>
<dbReference type="Pfam" id="PF00582">
    <property type="entry name" value="Usp"/>
    <property type="match status" value="1"/>
</dbReference>
<dbReference type="AlphaFoldDB" id="V4IWA5"/>
<dbReference type="PATRIC" id="fig|1324957.4.peg.2823"/>
<dbReference type="CDD" id="cd00293">
    <property type="entry name" value="USP-like"/>
    <property type="match status" value="1"/>
</dbReference>
<accession>V4IWA5</accession>
<keyword evidence="3" id="KW-1185">Reference proteome</keyword>
<organism evidence="2 3">
    <name type="scientific">Candidatus Halobonum tyrrellensis G22</name>
    <dbReference type="NCBI Taxonomy" id="1324957"/>
    <lineage>
        <taxon>Archaea</taxon>
        <taxon>Methanobacteriati</taxon>
        <taxon>Methanobacteriota</taxon>
        <taxon>Stenosarchaea group</taxon>
        <taxon>Halobacteria</taxon>
        <taxon>Halobacteriales</taxon>
        <taxon>Haloferacaceae</taxon>
        <taxon>Candidatus Halobonum</taxon>
    </lineage>
</organism>
<dbReference type="SUPFAM" id="SSF52402">
    <property type="entry name" value="Adenine nucleotide alpha hydrolases-like"/>
    <property type="match status" value="1"/>
</dbReference>
<dbReference type="InterPro" id="IPR014729">
    <property type="entry name" value="Rossmann-like_a/b/a_fold"/>
</dbReference>
<dbReference type="RefSeq" id="WP_023395355.1">
    <property type="nucleotide sequence ID" value="NZ_ASGZ01000058.1"/>
</dbReference>
<sequence length="157" mass="17062">MDHALVVVEPTDAFESLVREAAAYARGSGAELLVLSFISPETFEEDAETLGTIGNVENVSYGENTILQGHRSSLQQFVDPLIGDDVAYECHVAVAEPDDRADEIIDTADSAGSDHVFVHGRRRSPTGKALFGDMTQRLLLNFDGLVTVSMTEEGYDR</sequence>
<comment type="caution">
    <text evidence="2">The sequence shown here is derived from an EMBL/GenBank/DDBJ whole genome shotgun (WGS) entry which is preliminary data.</text>
</comment>
<evidence type="ECO:0000313" key="3">
    <source>
        <dbReference type="Proteomes" id="UP000017840"/>
    </source>
</evidence>
<dbReference type="EMBL" id="ASGZ01000058">
    <property type="protein sequence ID" value="ESP87462.1"/>
    <property type="molecule type" value="Genomic_DNA"/>
</dbReference>
<dbReference type="Gene3D" id="3.40.50.620">
    <property type="entry name" value="HUPs"/>
    <property type="match status" value="1"/>
</dbReference>
<evidence type="ECO:0000259" key="1">
    <source>
        <dbReference type="Pfam" id="PF00582"/>
    </source>
</evidence>
<dbReference type="OrthoDB" id="342236at2157"/>
<dbReference type="InterPro" id="IPR006016">
    <property type="entry name" value="UspA"/>
</dbReference>
<protein>
    <submittedName>
        <fullName evidence="2">UspA domain protein</fullName>
    </submittedName>
</protein>
<feature type="domain" description="UspA" evidence="1">
    <location>
        <begin position="2"/>
        <end position="143"/>
    </location>
</feature>